<dbReference type="Proteomes" id="UP000323000">
    <property type="component" value="Chromosome 2"/>
</dbReference>
<dbReference type="OrthoDB" id="548115at2759"/>
<evidence type="ECO:0000313" key="2">
    <source>
        <dbReference type="Proteomes" id="UP000323000"/>
    </source>
</evidence>
<name>A0A5C7IK81_9ROSI</name>
<dbReference type="EMBL" id="VAHF01000002">
    <property type="protein sequence ID" value="TXG69693.1"/>
    <property type="molecule type" value="Genomic_DNA"/>
</dbReference>
<dbReference type="NCBIfam" id="TIGR01615">
    <property type="entry name" value="A_thal_3542"/>
    <property type="match status" value="1"/>
</dbReference>
<keyword evidence="2" id="KW-1185">Reference proteome</keyword>
<sequence>MASGSDTRTAAVFHVQIGEDDVAKTFKHLRQPTLRHVDSAASLYGPHVYTQSSMWCQTFDVWSQQEEKMARIPVKFKRVAAAFDEVAARGLRLCESSGSENTPSPADLSDLVNSFMEKDQYHGVVVDHDHDHDEVGEELEEILQGKESGYWCDSERTKMLKGLLECEDDGERLRIHREIEIACRFAGDKSSQGFKRRLMTLLRDRGFDAGLCKSRWEKTGRFPAGSYEYVDVNVGAIRYIIEVNLAGEFEIARPTDGYTSLLGVFSPIFVGKPEELKKIVRQMCAAVKESMKSVEMHMPPWRRNRYMQSKWFATYKRTTNPLPATKTLKFDEGSFAKKRSIGFVASQVRPYRCGDGFSSRVGLKIGQLSAAFSSGEEVGV</sequence>
<protein>
    <recommendedName>
        <fullName evidence="3">DUF506 domain-containing protein</fullName>
    </recommendedName>
</protein>
<dbReference type="Pfam" id="PF04720">
    <property type="entry name" value="PDDEXK_6"/>
    <property type="match status" value="1"/>
</dbReference>
<evidence type="ECO:0000313" key="1">
    <source>
        <dbReference type="EMBL" id="TXG69693.1"/>
    </source>
</evidence>
<dbReference type="AlphaFoldDB" id="A0A5C7IK81"/>
<dbReference type="PANTHER" id="PTHR31579:SF42">
    <property type="entry name" value="DUF506 FAMILY PROTEIN (DUF506)"/>
    <property type="match status" value="1"/>
</dbReference>
<organism evidence="1 2">
    <name type="scientific">Acer yangbiense</name>
    <dbReference type="NCBI Taxonomy" id="1000413"/>
    <lineage>
        <taxon>Eukaryota</taxon>
        <taxon>Viridiplantae</taxon>
        <taxon>Streptophyta</taxon>
        <taxon>Embryophyta</taxon>
        <taxon>Tracheophyta</taxon>
        <taxon>Spermatophyta</taxon>
        <taxon>Magnoliopsida</taxon>
        <taxon>eudicotyledons</taxon>
        <taxon>Gunneridae</taxon>
        <taxon>Pentapetalae</taxon>
        <taxon>rosids</taxon>
        <taxon>malvids</taxon>
        <taxon>Sapindales</taxon>
        <taxon>Sapindaceae</taxon>
        <taxon>Hippocastanoideae</taxon>
        <taxon>Acereae</taxon>
        <taxon>Acer</taxon>
    </lineage>
</organism>
<comment type="caution">
    <text evidence="1">The sequence shown here is derived from an EMBL/GenBank/DDBJ whole genome shotgun (WGS) entry which is preliminary data.</text>
</comment>
<dbReference type="InterPro" id="IPR006502">
    <property type="entry name" value="PDDEXK-like"/>
</dbReference>
<reference evidence="2" key="1">
    <citation type="journal article" date="2019" name="Gigascience">
        <title>De novo genome assembly of the endangered Acer yangbiense, a plant species with extremely small populations endemic to Yunnan Province, China.</title>
        <authorList>
            <person name="Yang J."/>
            <person name="Wariss H.M."/>
            <person name="Tao L."/>
            <person name="Zhang R."/>
            <person name="Yun Q."/>
            <person name="Hollingsworth P."/>
            <person name="Dao Z."/>
            <person name="Luo G."/>
            <person name="Guo H."/>
            <person name="Ma Y."/>
            <person name="Sun W."/>
        </authorList>
    </citation>
    <scope>NUCLEOTIDE SEQUENCE [LARGE SCALE GENOMIC DNA]</scope>
    <source>
        <strain evidence="2">cv. Malutang</strain>
    </source>
</reference>
<gene>
    <name evidence="1" type="ORF">EZV62_004628</name>
</gene>
<proteinExistence type="predicted"/>
<accession>A0A5C7IK81</accession>
<evidence type="ECO:0008006" key="3">
    <source>
        <dbReference type="Google" id="ProtNLM"/>
    </source>
</evidence>
<dbReference type="PANTHER" id="PTHR31579">
    <property type="entry name" value="OS03G0796600 PROTEIN"/>
    <property type="match status" value="1"/>
</dbReference>